<keyword evidence="7" id="KW-0560">Oxidoreductase</keyword>
<dbReference type="InterPro" id="IPR029068">
    <property type="entry name" value="Glyas_Bleomycin-R_OHBP_Dase"/>
</dbReference>
<accession>A0ABX8WY49</accession>
<proteinExistence type="inferred from homology"/>
<dbReference type="Proteomes" id="UP000826540">
    <property type="component" value="Chromosome"/>
</dbReference>
<dbReference type="PANTHER" id="PTHR11959:SF1">
    <property type="entry name" value="4-HYDROXYPHENYLPYRUVATE DIOXYGENASE"/>
    <property type="match status" value="1"/>
</dbReference>
<dbReference type="RefSeq" id="WP_220609392.1">
    <property type="nucleotide sequence ID" value="NZ_CP080598.1"/>
</dbReference>
<dbReference type="PROSITE" id="PS51819">
    <property type="entry name" value="VOC"/>
    <property type="match status" value="2"/>
</dbReference>
<evidence type="ECO:0000256" key="3">
    <source>
        <dbReference type="ARBA" id="ARBA00022723"/>
    </source>
</evidence>
<feature type="domain" description="VOC" evidence="6">
    <location>
        <begin position="3"/>
        <end position="134"/>
    </location>
</feature>
<protein>
    <submittedName>
        <fullName evidence="7">4-hydroxyphenylpyruvate dioxygenase</fullName>
        <ecNumber evidence="7">1.13.11.27</ecNumber>
    </submittedName>
</protein>
<dbReference type="GO" id="GO:0003868">
    <property type="term" value="F:4-hydroxyphenylpyruvate dioxygenase activity"/>
    <property type="evidence" value="ECO:0007669"/>
    <property type="project" value="UniProtKB-EC"/>
</dbReference>
<reference evidence="7 8" key="1">
    <citation type="journal article" date="2022" name="J. Am. Chem. Soc.">
        <title>Biosynthesis of Guanitoxin Enables Global Environmental Detection in Freshwater Cyanobacteria.</title>
        <authorList>
            <person name="Lima S.T."/>
            <person name="Fallon T.R."/>
            <person name="Cordoza J.L."/>
            <person name="Chekan J.R."/>
            <person name="Delbaje E."/>
            <person name="Hopiavuori A.R."/>
            <person name="Alvarenga D.O."/>
            <person name="Wood S.M."/>
            <person name="Luhavaya H."/>
            <person name="Baumgartner J.T."/>
            <person name="Dorr F.A."/>
            <person name="Etchegaray A."/>
            <person name="Pinto E."/>
            <person name="McKinnie S.M.K."/>
            <person name="Fiore M.F."/>
            <person name="Moore B.S."/>
        </authorList>
    </citation>
    <scope>NUCLEOTIDE SEQUENCE [LARGE SCALE GENOMIC DNA]</scope>
    <source>
        <strain evidence="7 8">ITEP-024</strain>
    </source>
</reference>
<dbReference type="Pfam" id="PF00903">
    <property type="entry name" value="Glyoxalase"/>
    <property type="match status" value="1"/>
</dbReference>
<dbReference type="InterPro" id="IPR037523">
    <property type="entry name" value="VOC_core"/>
</dbReference>
<dbReference type="EC" id="1.13.11.27" evidence="7"/>
<keyword evidence="4" id="KW-0677">Repeat</keyword>
<dbReference type="InterPro" id="IPR041735">
    <property type="entry name" value="4OHPhenylPyrv_dOase_C"/>
</dbReference>
<evidence type="ECO:0000313" key="8">
    <source>
        <dbReference type="Proteomes" id="UP000826540"/>
    </source>
</evidence>
<comment type="similarity">
    <text evidence="2">Belongs to the 4HPPD family.</text>
</comment>
<dbReference type="InterPro" id="IPR005956">
    <property type="entry name" value="4OHPhenylPyrv_dOase"/>
</dbReference>
<dbReference type="PANTHER" id="PTHR11959">
    <property type="entry name" value="4-HYDROXYPHENYLPYRUVATE DIOXYGENASE"/>
    <property type="match status" value="1"/>
</dbReference>
<dbReference type="CDD" id="cd07250">
    <property type="entry name" value="HPPD_C_like"/>
    <property type="match status" value="1"/>
</dbReference>
<dbReference type="PIRSF" id="PIRSF009283">
    <property type="entry name" value="HPP_dOase"/>
    <property type="match status" value="1"/>
</dbReference>
<dbReference type="NCBIfam" id="TIGR01263">
    <property type="entry name" value="4HPPD"/>
    <property type="match status" value="1"/>
</dbReference>
<keyword evidence="7" id="KW-0223">Dioxygenase</keyword>
<keyword evidence="8" id="KW-1185">Reference proteome</keyword>
<keyword evidence="3" id="KW-0479">Metal-binding</keyword>
<evidence type="ECO:0000259" key="6">
    <source>
        <dbReference type="PROSITE" id="PS51819"/>
    </source>
</evidence>
<dbReference type="EMBL" id="CP080598">
    <property type="protein sequence ID" value="QYX31334.1"/>
    <property type="molecule type" value="Genomic_DNA"/>
</dbReference>
<evidence type="ECO:0000256" key="5">
    <source>
        <dbReference type="ARBA" id="ARBA00023004"/>
    </source>
</evidence>
<evidence type="ECO:0000256" key="1">
    <source>
        <dbReference type="ARBA" id="ARBA00001962"/>
    </source>
</evidence>
<name>A0ABX8WY49_9CYAN</name>
<dbReference type="SUPFAM" id="SSF54593">
    <property type="entry name" value="Glyoxalase/Bleomycin resistance protein/Dihydroxybiphenyl dioxygenase"/>
    <property type="match status" value="1"/>
</dbReference>
<comment type="cofactor">
    <cofactor evidence="1">
        <name>Fe cation</name>
        <dbReference type="ChEBI" id="CHEBI:24875"/>
    </cofactor>
</comment>
<evidence type="ECO:0000313" key="7">
    <source>
        <dbReference type="EMBL" id="QYX31334.1"/>
    </source>
</evidence>
<evidence type="ECO:0000256" key="4">
    <source>
        <dbReference type="ARBA" id="ARBA00022737"/>
    </source>
</evidence>
<dbReference type="InterPro" id="IPR004360">
    <property type="entry name" value="Glyas_Fos-R_dOase_dom"/>
</dbReference>
<feature type="domain" description="VOC" evidence="6">
    <location>
        <begin position="148"/>
        <end position="303"/>
    </location>
</feature>
<evidence type="ECO:0000256" key="2">
    <source>
        <dbReference type="ARBA" id="ARBA00005877"/>
    </source>
</evidence>
<keyword evidence="5" id="KW-0408">Iron</keyword>
<dbReference type="Gene3D" id="3.10.180.10">
    <property type="entry name" value="2,3-Dihydroxybiphenyl 1,2-Dioxygenase, domain 1"/>
    <property type="match status" value="2"/>
</dbReference>
<organism evidence="7 8">
    <name type="scientific">Sphaerospermopsis torques-reginae ITEP-024</name>
    <dbReference type="NCBI Taxonomy" id="984208"/>
    <lineage>
        <taxon>Bacteria</taxon>
        <taxon>Bacillati</taxon>
        <taxon>Cyanobacteriota</taxon>
        <taxon>Cyanophyceae</taxon>
        <taxon>Nostocales</taxon>
        <taxon>Aphanizomenonaceae</taxon>
        <taxon>Sphaerospermopsis</taxon>
        <taxon>Sphaerospermopsis torques-reginae</taxon>
    </lineage>
</organism>
<sequence>MIQIDHVHFYVEDAHIWRDWFVKYLGFQRVVNSLFPSYENQGNSLHTHTEVVKNGDVYFLLSSPLLPCSPVAEYLRFHPPGVVDVAFVVDDLKTVTAKATVNGATLLQPIENCKFYKYAKISGWGKLSHSLIERNIEKTIIEQDGFIGIDHVVLNVEAGDLPTAVKWYQNILDFQPQQSFNIQTDFSGLHSQVMISANGRVQLPINEPASANSQIQEFLEFNRGSGVQHIALHTRNLIDAIARFRAAGLCFLSVPKSYYSQLQQRLNLPLSPEELQAIAQQEILVDSQKDAPLEALLLQIFTQPIFNEPTFFLEFIERRSHASGFGEGNFHALFTAMESEQIKRGFVSRRGDR</sequence>
<gene>
    <name evidence="7" type="primary">hppD</name>
    <name evidence="7" type="ORF">K2F26_21350</name>
</gene>